<dbReference type="EMBL" id="OIVN01002452">
    <property type="protein sequence ID" value="SPD03804.1"/>
    <property type="molecule type" value="Genomic_DNA"/>
</dbReference>
<dbReference type="AlphaFoldDB" id="A0A2N9GWU6"/>
<protein>
    <submittedName>
        <fullName evidence="1">Uncharacterized protein</fullName>
    </submittedName>
</protein>
<proteinExistence type="predicted"/>
<organism evidence="1">
    <name type="scientific">Fagus sylvatica</name>
    <name type="common">Beechnut</name>
    <dbReference type="NCBI Taxonomy" id="28930"/>
    <lineage>
        <taxon>Eukaryota</taxon>
        <taxon>Viridiplantae</taxon>
        <taxon>Streptophyta</taxon>
        <taxon>Embryophyta</taxon>
        <taxon>Tracheophyta</taxon>
        <taxon>Spermatophyta</taxon>
        <taxon>Magnoliopsida</taxon>
        <taxon>eudicotyledons</taxon>
        <taxon>Gunneridae</taxon>
        <taxon>Pentapetalae</taxon>
        <taxon>rosids</taxon>
        <taxon>fabids</taxon>
        <taxon>Fagales</taxon>
        <taxon>Fagaceae</taxon>
        <taxon>Fagus</taxon>
    </lineage>
</organism>
<gene>
    <name evidence="1" type="ORF">FSB_LOCUS31686</name>
</gene>
<name>A0A2N9GWU6_FAGSY</name>
<sequence>MTLAPPPCAPSSRRHQVAPMVLNSHLAITKLDLIDGSENWNGGSTTVVQAATSLTLPGRSTTVVQAATPLNRPRQIHHRGSGAGFKPH</sequence>
<evidence type="ECO:0000313" key="1">
    <source>
        <dbReference type="EMBL" id="SPD03804.1"/>
    </source>
</evidence>
<reference evidence="1" key="1">
    <citation type="submission" date="2018-02" db="EMBL/GenBank/DDBJ databases">
        <authorList>
            <person name="Cohen D.B."/>
            <person name="Kent A.D."/>
        </authorList>
    </citation>
    <scope>NUCLEOTIDE SEQUENCE</scope>
</reference>
<accession>A0A2N9GWU6</accession>